<dbReference type="SUPFAM" id="SSF47384">
    <property type="entry name" value="Homodimeric domain of signal transducing histidine kinase"/>
    <property type="match status" value="1"/>
</dbReference>
<proteinExistence type="predicted"/>
<feature type="transmembrane region" description="Helical" evidence="9">
    <location>
        <begin position="48"/>
        <end position="66"/>
    </location>
</feature>
<dbReference type="Pfam" id="PF00512">
    <property type="entry name" value="HisKA"/>
    <property type="match status" value="1"/>
</dbReference>
<keyword evidence="12" id="KW-1185">Reference proteome</keyword>
<keyword evidence="5" id="KW-0547">Nucleotide-binding</keyword>
<dbReference type="SMART" id="SM00387">
    <property type="entry name" value="HATPase_c"/>
    <property type="match status" value="1"/>
</dbReference>
<feature type="domain" description="Histidine kinase" evidence="10">
    <location>
        <begin position="330"/>
        <end position="544"/>
    </location>
</feature>
<dbReference type="EC" id="2.7.13.3" evidence="2"/>
<evidence type="ECO:0000259" key="10">
    <source>
        <dbReference type="PROSITE" id="PS50109"/>
    </source>
</evidence>
<dbReference type="Pfam" id="PF02518">
    <property type="entry name" value="HATPase_c"/>
    <property type="match status" value="1"/>
</dbReference>
<dbReference type="GO" id="GO:0000155">
    <property type="term" value="F:phosphorelay sensor kinase activity"/>
    <property type="evidence" value="ECO:0007669"/>
    <property type="project" value="InterPro"/>
</dbReference>
<dbReference type="InterPro" id="IPR036890">
    <property type="entry name" value="HATPase_C_sf"/>
</dbReference>
<dbReference type="Gene3D" id="3.30.565.10">
    <property type="entry name" value="Histidine kinase-like ATPase, C-terminal domain"/>
    <property type="match status" value="1"/>
</dbReference>
<feature type="transmembrane region" description="Helical" evidence="9">
    <location>
        <begin position="12"/>
        <end position="36"/>
    </location>
</feature>
<dbReference type="EMBL" id="JMCB01000006">
    <property type="protein sequence ID" value="KFE68712.1"/>
    <property type="molecule type" value="Genomic_DNA"/>
</dbReference>
<dbReference type="InterPro" id="IPR004358">
    <property type="entry name" value="Sig_transdc_His_kin-like_C"/>
</dbReference>
<evidence type="ECO:0000313" key="12">
    <source>
        <dbReference type="Proteomes" id="UP000028725"/>
    </source>
</evidence>
<keyword evidence="9" id="KW-0812">Transmembrane</keyword>
<feature type="transmembrane region" description="Helical" evidence="9">
    <location>
        <begin position="134"/>
        <end position="156"/>
    </location>
</feature>
<evidence type="ECO:0000256" key="3">
    <source>
        <dbReference type="ARBA" id="ARBA00022553"/>
    </source>
</evidence>
<dbReference type="OrthoDB" id="9805967at2"/>
<keyword evidence="7" id="KW-0067">ATP-binding</keyword>
<dbReference type="Gene3D" id="1.10.287.130">
    <property type="match status" value="1"/>
</dbReference>
<dbReference type="SMART" id="SM00388">
    <property type="entry name" value="HisKA"/>
    <property type="match status" value="1"/>
</dbReference>
<accession>A0A085WLZ9</accession>
<organism evidence="11 12">
    <name type="scientific">Hyalangium minutum</name>
    <dbReference type="NCBI Taxonomy" id="394096"/>
    <lineage>
        <taxon>Bacteria</taxon>
        <taxon>Pseudomonadati</taxon>
        <taxon>Myxococcota</taxon>
        <taxon>Myxococcia</taxon>
        <taxon>Myxococcales</taxon>
        <taxon>Cystobacterineae</taxon>
        <taxon>Archangiaceae</taxon>
        <taxon>Hyalangium</taxon>
    </lineage>
</organism>
<dbReference type="PANTHER" id="PTHR43065">
    <property type="entry name" value="SENSOR HISTIDINE KINASE"/>
    <property type="match status" value="1"/>
</dbReference>
<feature type="transmembrane region" description="Helical" evidence="9">
    <location>
        <begin position="78"/>
        <end position="96"/>
    </location>
</feature>
<feature type="transmembrane region" description="Helical" evidence="9">
    <location>
        <begin position="258"/>
        <end position="278"/>
    </location>
</feature>
<dbReference type="InterPro" id="IPR003661">
    <property type="entry name" value="HisK_dim/P_dom"/>
</dbReference>
<gene>
    <name evidence="11" type="ORF">DB31_7949</name>
</gene>
<reference evidence="11 12" key="1">
    <citation type="submission" date="2014-04" db="EMBL/GenBank/DDBJ databases">
        <title>Genome assembly of Hyalangium minutum DSM 14724.</title>
        <authorList>
            <person name="Sharma G."/>
            <person name="Subramanian S."/>
        </authorList>
    </citation>
    <scope>NUCLEOTIDE SEQUENCE [LARGE SCALE GENOMIC DNA]</scope>
    <source>
        <strain evidence="11 12">DSM 14724</strain>
    </source>
</reference>
<keyword evidence="9" id="KW-1133">Transmembrane helix</keyword>
<evidence type="ECO:0000256" key="6">
    <source>
        <dbReference type="ARBA" id="ARBA00022777"/>
    </source>
</evidence>
<protein>
    <recommendedName>
        <fullName evidence="2">histidine kinase</fullName>
        <ecNumber evidence="2">2.7.13.3</ecNumber>
    </recommendedName>
</protein>
<comment type="caution">
    <text evidence="11">The sequence shown here is derived from an EMBL/GenBank/DDBJ whole genome shotgun (WGS) entry which is preliminary data.</text>
</comment>
<keyword evidence="6" id="KW-0418">Kinase</keyword>
<evidence type="ECO:0000256" key="9">
    <source>
        <dbReference type="SAM" id="Phobius"/>
    </source>
</evidence>
<dbReference type="PANTHER" id="PTHR43065:SF10">
    <property type="entry name" value="PEROXIDE STRESS-ACTIVATED HISTIDINE KINASE MAK3"/>
    <property type="match status" value="1"/>
</dbReference>
<dbReference type="InterPro" id="IPR036097">
    <property type="entry name" value="HisK_dim/P_sf"/>
</dbReference>
<feature type="transmembrane region" description="Helical" evidence="9">
    <location>
        <begin position="195"/>
        <end position="219"/>
    </location>
</feature>
<sequence>MEMRRHPGSPMSSFFLASSVVALLVALFNALLAGYVLASGWSDARKRLFAVGPVGVTLFALSWFVLLLDPNTREPVSATASFAALLAVSGFAGDALMDLGPSRVRRWLVLVLLLGGLGLSGLATFVTATTHLPLAPVLLQLLGLGTVVFIGAVRLLLCRSENAAIRRLSRHVVAVVVASLLVCAIREGVELLKGSVSGAAIILCTILAAEMMTLSYILHDRVDVRPPVTRAVTHALLAIASAFTVIAVLRALGYSVDLGQVAITVGVALLASLLFVGLGDPLSRWLEFLLFPKQARLTGLLSASRSEAAALRSRLERAERLAIAGELAASVAHEIKNPLAALRGYAELLGDYRAHVASEQRERFEKAVRIIREESDRIDSKVQELLSLGRAPKGRLEGKPLDVSRVTLEAVAVAEGEVDIPPITARLDPALRVVGDEDELRGVLLNLLKNAADAMRGRPGGRIEVVARSEEAQVVIEVRDEGTGLGGVDREQLFRPFYTTKQGGTGLGLAISRSAIEAAGGRLSLVPREDKTGAVARVVLPVAVAEAREVSR</sequence>
<dbReference type="STRING" id="394096.DB31_7949"/>
<evidence type="ECO:0000256" key="2">
    <source>
        <dbReference type="ARBA" id="ARBA00012438"/>
    </source>
</evidence>
<dbReference type="AlphaFoldDB" id="A0A085WLZ9"/>
<dbReference type="PROSITE" id="PS50109">
    <property type="entry name" value="HIS_KIN"/>
    <property type="match status" value="1"/>
</dbReference>
<comment type="catalytic activity">
    <reaction evidence="1">
        <text>ATP + protein L-histidine = ADP + protein N-phospho-L-histidine.</text>
        <dbReference type="EC" id="2.7.13.3"/>
    </reaction>
</comment>
<evidence type="ECO:0000313" key="11">
    <source>
        <dbReference type="EMBL" id="KFE68712.1"/>
    </source>
</evidence>
<dbReference type="GO" id="GO:0005524">
    <property type="term" value="F:ATP binding"/>
    <property type="evidence" value="ECO:0007669"/>
    <property type="project" value="UniProtKB-KW"/>
</dbReference>
<keyword evidence="4" id="KW-0808">Transferase</keyword>
<name>A0A085WLZ9_9BACT</name>
<keyword evidence="8" id="KW-0902">Two-component regulatory system</keyword>
<dbReference type="InterPro" id="IPR005467">
    <property type="entry name" value="His_kinase_dom"/>
</dbReference>
<dbReference type="Proteomes" id="UP000028725">
    <property type="component" value="Unassembled WGS sequence"/>
</dbReference>
<feature type="transmembrane region" description="Helical" evidence="9">
    <location>
        <begin position="108"/>
        <end position="128"/>
    </location>
</feature>
<evidence type="ECO:0000256" key="4">
    <source>
        <dbReference type="ARBA" id="ARBA00022679"/>
    </source>
</evidence>
<dbReference type="PRINTS" id="PR00344">
    <property type="entry name" value="BCTRLSENSOR"/>
</dbReference>
<feature type="transmembrane region" description="Helical" evidence="9">
    <location>
        <begin position="231"/>
        <end position="252"/>
    </location>
</feature>
<dbReference type="SUPFAM" id="SSF55874">
    <property type="entry name" value="ATPase domain of HSP90 chaperone/DNA topoisomerase II/histidine kinase"/>
    <property type="match status" value="1"/>
</dbReference>
<evidence type="ECO:0000256" key="8">
    <source>
        <dbReference type="ARBA" id="ARBA00023012"/>
    </source>
</evidence>
<evidence type="ECO:0000256" key="7">
    <source>
        <dbReference type="ARBA" id="ARBA00022840"/>
    </source>
</evidence>
<keyword evidence="9" id="KW-0472">Membrane</keyword>
<dbReference type="CDD" id="cd00082">
    <property type="entry name" value="HisKA"/>
    <property type="match status" value="1"/>
</dbReference>
<evidence type="ECO:0000256" key="1">
    <source>
        <dbReference type="ARBA" id="ARBA00000085"/>
    </source>
</evidence>
<keyword evidence="3" id="KW-0597">Phosphoprotein</keyword>
<evidence type="ECO:0000256" key="5">
    <source>
        <dbReference type="ARBA" id="ARBA00022741"/>
    </source>
</evidence>
<dbReference type="InterPro" id="IPR003594">
    <property type="entry name" value="HATPase_dom"/>
</dbReference>